<evidence type="ECO:0000256" key="1">
    <source>
        <dbReference type="SAM" id="MobiDB-lite"/>
    </source>
</evidence>
<organism evidence="3 4">
    <name type="scientific">Yoonia litorea</name>
    <dbReference type="NCBI Taxonomy" id="1123755"/>
    <lineage>
        <taxon>Bacteria</taxon>
        <taxon>Pseudomonadati</taxon>
        <taxon>Pseudomonadota</taxon>
        <taxon>Alphaproteobacteria</taxon>
        <taxon>Rhodobacterales</taxon>
        <taxon>Paracoccaceae</taxon>
        <taxon>Yoonia</taxon>
    </lineage>
</organism>
<keyword evidence="2" id="KW-1133">Transmembrane helix</keyword>
<keyword evidence="2" id="KW-0472">Membrane</keyword>
<evidence type="ECO:0000313" key="3">
    <source>
        <dbReference type="EMBL" id="SFS01129.1"/>
    </source>
</evidence>
<name>A0A1I6LCF3_9RHOB</name>
<gene>
    <name evidence="3" type="ORF">SAMN05444714_0386</name>
</gene>
<keyword evidence="2" id="KW-0812">Transmembrane</keyword>
<dbReference type="Proteomes" id="UP000198926">
    <property type="component" value="Unassembled WGS sequence"/>
</dbReference>
<feature type="region of interest" description="Disordered" evidence="1">
    <location>
        <begin position="103"/>
        <end position="123"/>
    </location>
</feature>
<keyword evidence="4" id="KW-1185">Reference proteome</keyword>
<dbReference type="OrthoDB" id="7651590at2"/>
<evidence type="ECO:0000256" key="2">
    <source>
        <dbReference type="SAM" id="Phobius"/>
    </source>
</evidence>
<dbReference type="RefSeq" id="WP_131802533.1">
    <property type="nucleotide sequence ID" value="NZ_FOZM01000001.1"/>
</dbReference>
<protein>
    <submittedName>
        <fullName evidence="3">Uncharacterized protein</fullName>
    </submittedName>
</protein>
<proteinExistence type="predicted"/>
<accession>A0A1I6LCF3</accession>
<evidence type="ECO:0000313" key="4">
    <source>
        <dbReference type="Proteomes" id="UP000198926"/>
    </source>
</evidence>
<reference evidence="3 4" key="1">
    <citation type="submission" date="2016-10" db="EMBL/GenBank/DDBJ databases">
        <authorList>
            <person name="de Groot N.N."/>
        </authorList>
    </citation>
    <scope>NUCLEOTIDE SEQUENCE [LARGE SCALE GENOMIC DNA]</scope>
    <source>
        <strain evidence="3 4">DSM 29433</strain>
    </source>
</reference>
<dbReference type="STRING" id="1123755.SAMN05444714_0386"/>
<dbReference type="AlphaFoldDB" id="A0A1I6LCF3"/>
<sequence length="123" mass="13099">MQLPLTVRLMFHGLRAAIIGALILMAGWIAFIPANSAEAAALDAAAGDGFPEGLRAMRAARIILAIAPDTAYELAARSIGPEVSGWMVRLILTQVAAGNVPQLHEQQRSSNREIAGPRFIQVD</sequence>
<dbReference type="EMBL" id="FOZM01000001">
    <property type="protein sequence ID" value="SFS01129.1"/>
    <property type="molecule type" value="Genomic_DNA"/>
</dbReference>
<feature type="transmembrane region" description="Helical" evidence="2">
    <location>
        <begin position="12"/>
        <end position="31"/>
    </location>
</feature>